<evidence type="ECO:0000256" key="4">
    <source>
        <dbReference type="ARBA" id="ARBA00022989"/>
    </source>
</evidence>
<comment type="similarity">
    <text evidence="2">Belongs to the DsbD family.</text>
</comment>
<keyword evidence="5 6" id="KW-0472">Membrane</keyword>
<evidence type="ECO:0000313" key="8">
    <source>
        <dbReference type="EMBL" id="HJC62924.1"/>
    </source>
</evidence>
<keyword evidence="4 6" id="KW-1133">Transmembrane helix</keyword>
<reference evidence="8" key="2">
    <citation type="submission" date="2021-04" db="EMBL/GenBank/DDBJ databases">
        <authorList>
            <person name="Gilroy R."/>
        </authorList>
    </citation>
    <scope>NUCLEOTIDE SEQUENCE</scope>
    <source>
        <strain evidence="8">ChiBcec2-3848</strain>
    </source>
</reference>
<comment type="caution">
    <text evidence="8">The sequence shown here is derived from an EMBL/GenBank/DDBJ whole genome shotgun (WGS) entry which is preliminary data.</text>
</comment>
<comment type="subcellular location">
    <subcellularLocation>
        <location evidence="1">Membrane</location>
        <topology evidence="1">Multi-pass membrane protein</topology>
    </subcellularLocation>
</comment>
<feature type="transmembrane region" description="Helical" evidence="6">
    <location>
        <begin position="122"/>
        <end position="147"/>
    </location>
</feature>
<reference evidence="8" key="1">
    <citation type="journal article" date="2021" name="PeerJ">
        <title>Extensive microbial diversity within the chicken gut microbiome revealed by metagenomics and culture.</title>
        <authorList>
            <person name="Gilroy R."/>
            <person name="Ravi A."/>
            <person name="Getino M."/>
            <person name="Pursley I."/>
            <person name="Horton D.L."/>
            <person name="Alikhan N.F."/>
            <person name="Baker D."/>
            <person name="Gharbi K."/>
            <person name="Hall N."/>
            <person name="Watson M."/>
            <person name="Adriaenssens E.M."/>
            <person name="Foster-Nyarko E."/>
            <person name="Jarju S."/>
            <person name="Secka A."/>
            <person name="Antonio M."/>
            <person name="Oren A."/>
            <person name="Chaudhuri R.R."/>
            <person name="La Ragione R."/>
            <person name="Hildebrand F."/>
            <person name="Pallen M.J."/>
        </authorList>
    </citation>
    <scope>NUCLEOTIDE SEQUENCE</scope>
    <source>
        <strain evidence="8">ChiBcec2-3848</strain>
    </source>
</reference>
<keyword evidence="3 6" id="KW-0812">Transmembrane</keyword>
<evidence type="ECO:0000256" key="3">
    <source>
        <dbReference type="ARBA" id="ARBA00022692"/>
    </source>
</evidence>
<feature type="transmembrane region" description="Helical" evidence="6">
    <location>
        <begin position="198"/>
        <end position="215"/>
    </location>
</feature>
<evidence type="ECO:0000259" key="7">
    <source>
        <dbReference type="Pfam" id="PF02683"/>
    </source>
</evidence>
<dbReference type="GO" id="GO:0017004">
    <property type="term" value="P:cytochrome complex assembly"/>
    <property type="evidence" value="ECO:0007669"/>
    <property type="project" value="InterPro"/>
</dbReference>
<dbReference type="PANTHER" id="PTHR31272:SF4">
    <property type="entry name" value="CYTOCHROME C-TYPE BIOGENESIS PROTEIN HI_1454-RELATED"/>
    <property type="match status" value="1"/>
</dbReference>
<protein>
    <submittedName>
        <fullName evidence="8">Cytochrome c biogenesis protein CcdA</fullName>
    </submittedName>
</protein>
<feature type="transmembrane region" description="Helical" evidence="6">
    <location>
        <begin position="79"/>
        <end position="101"/>
    </location>
</feature>
<dbReference type="GO" id="GO:0016020">
    <property type="term" value="C:membrane"/>
    <property type="evidence" value="ECO:0007669"/>
    <property type="project" value="UniProtKB-SubCell"/>
</dbReference>
<evidence type="ECO:0000256" key="5">
    <source>
        <dbReference type="ARBA" id="ARBA00023136"/>
    </source>
</evidence>
<dbReference type="PANTHER" id="PTHR31272">
    <property type="entry name" value="CYTOCHROME C-TYPE BIOGENESIS PROTEIN HI_1454-RELATED"/>
    <property type="match status" value="1"/>
</dbReference>
<dbReference type="InterPro" id="IPR051790">
    <property type="entry name" value="Cytochrome_c-biogenesis_DsbD"/>
</dbReference>
<evidence type="ECO:0000256" key="6">
    <source>
        <dbReference type="SAM" id="Phobius"/>
    </source>
</evidence>
<accession>A0A9D2PL25</accession>
<feature type="domain" description="Cytochrome C biogenesis protein transmembrane" evidence="7">
    <location>
        <begin position="4"/>
        <end position="211"/>
    </location>
</feature>
<feature type="transmembrane region" description="Helical" evidence="6">
    <location>
        <begin position="12"/>
        <end position="32"/>
    </location>
</feature>
<proteinExistence type="inferred from homology"/>
<evidence type="ECO:0000256" key="1">
    <source>
        <dbReference type="ARBA" id="ARBA00004141"/>
    </source>
</evidence>
<gene>
    <name evidence="8" type="ORF">H9753_04820</name>
</gene>
<sequence length="223" mass="23755">MTYLITFLEGMITFISPCLLPMLPVYAAYFAGGTSGEQSSRRSPLFKAAAFVLGFTITFAALGAFAGSIGMLLKQYQTGVNIVSGLVVIFFGLNFLGVIRLSIFRGTTGMGQNTEMGILSTVLFGIVFAVGWTPCVGAFLGSALMLASSAGSVFHGMILLLCYSAGLGIPFLISAVLIQKLKTTFDWIKQHYSVINKVSGGLLILVGILMMTGWLNEYLSLLA</sequence>
<feature type="transmembrane region" description="Helical" evidence="6">
    <location>
        <begin position="44"/>
        <end position="73"/>
    </location>
</feature>
<feature type="transmembrane region" description="Helical" evidence="6">
    <location>
        <begin position="153"/>
        <end position="178"/>
    </location>
</feature>
<dbReference type="InterPro" id="IPR003834">
    <property type="entry name" value="Cyt_c_assmbl_TM_dom"/>
</dbReference>
<dbReference type="AlphaFoldDB" id="A0A9D2PL25"/>
<evidence type="ECO:0000256" key="2">
    <source>
        <dbReference type="ARBA" id="ARBA00006143"/>
    </source>
</evidence>
<name>A0A9D2PL25_9FIRM</name>
<dbReference type="EMBL" id="DWVZ01000061">
    <property type="protein sequence ID" value="HJC62924.1"/>
    <property type="molecule type" value="Genomic_DNA"/>
</dbReference>
<evidence type="ECO:0000313" key="9">
    <source>
        <dbReference type="Proteomes" id="UP000823886"/>
    </source>
</evidence>
<dbReference type="Proteomes" id="UP000823886">
    <property type="component" value="Unassembled WGS sequence"/>
</dbReference>
<dbReference type="Pfam" id="PF02683">
    <property type="entry name" value="DsbD_TM"/>
    <property type="match status" value="1"/>
</dbReference>
<organism evidence="8 9">
    <name type="scientific">Candidatus Blautia merdavium</name>
    <dbReference type="NCBI Taxonomy" id="2838494"/>
    <lineage>
        <taxon>Bacteria</taxon>
        <taxon>Bacillati</taxon>
        <taxon>Bacillota</taxon>
        <taxon>Clostridia</taxon>
        <taxon>Lachnospirales</taxon>
        <taxon>Lachnospiraceae</taxon>
        <taxon>Blautia</taxon>
    </lineage>
</organism>